<accession>A0ABT8HWH2</accession>
<sequence length="152" mass="18125">MVINMSRVLDLVQLEEKEKQMVKSEAARAYLKMLKLKQELDKEIELYSKRLEKDEIQSISEYFNVPKYLNVREVADLTGKSQQIVRRHCTNKKYKGYQTSENGTWHVETEQFSDLPNFMEFIIKRQEKFGRTKEVARLAKEMINEEIVDEEI</sequence>
<gene>
    <name evidence="1" type="ORF">QYB97_11610</name>
</gene>
<reference evidence="1" key="1">
    <citation type="submission" date="2023-07" db="EMBL/GenBank/DDBJ databases">
        <title>Fictibacillus sp. isolated from freshwater pond.</title>
        <authorList>
            <person name="Kirdat K."/>
            <person name="Bhat A."/>
            <person name="Mourya A."/>
            <person name="Yadav A."/>
        </authorList>
    </citation>
    <scope>NUCLEOTIDE SEQUENCE</scope>
    <source>
        <strain evidence="1">NE201</strain>
    </source>
</reference>
<evidence type="ECO:0000313" key="2">
    <source>
        <dbReference type="Proteomes" id="UP001172721"/>
    </source>
</evidence>
<dbReference type="RefSeq" id="WP_301166169.1">
    <property type="nucleotide sequence ID" value="NZ_JAUHTR010000005.1"/>
</dbReference>
<keyword evidence="2" id="KW-1185">Reference proteome</keyword>
<dbReference type="Proteomes" id="UP001172721">
    <property type="component" value="Unassembled WGS sequence"/>
</dbReference>
<evidence type="ECO:0000313" key="1">
    <source>
        <dbReference type="EMBL" id="MDN4525130.1"/>
    </source>
</evidence>
<protein>
    <submittedName>
        <fullName evidence="1">Uncharacterized protein</fullName>
    </submittedName>
</protein>
<proteinExistence type="predicted"/>
<dbReference type="EMBL" id="JAUHTR010000005">
    <property type="protein sequence ID" value="MDN4525130.1"/>
    <property type="molecule type" value="Genomic_DNA"/>
</dbReference>
<name>A0ABT8HWH2_9BACL</name>
<comment type="caution">
    <text evidence="1">The sequence shown here is derived from an EMBL/GenBank/DDBJ whole genome shotgun (WGS) entry which is preliminary data.</text>
</comment>
<organism evidence="1 2">
    <name type="scientific">Fictibacillus fluitans</name>
    <dbReference type="NCBI Taxonomy" id="3058422"/>
    <lineage>
        <taxon>Bacteria</taxon>
        <taxon>Bacillati</taxon>
        <taxon>Bacillota</taxon>
        <taxon>Bacilli</taxon>
        <taxon>Bacillales</taxon>
        <taxon>Fictibacillaceae</taxon>
        <taxon>Fictibacillus</taxon>
    </lineage>
</organism>